<dbReference type="AlphaFoldDB" id="A0AAV5HS92"/>
<dbReference type="EMBL" id="BPVZ01000005">
    <property type="protein sequence ID" value="GKU91593.1"/>
    <property type="molecule type" value="Genomic_DNA"/>
</dbReference>
<proteinExistence type="predicted"/>
<name>A0AAV5HS92_9ROSI</name>
<gene>
    <name evidence="1" type="ORF">SLEP1_g5449</name>
</gene>
<keyword evidence="2" id="KW-1185">Reference proteome</keyword>
<reference evidence="1 2" key="1">
    <citation type="journal article" date="2021" name="Commun. Biol.">
        <title>The genome of Shorea leprosula (Dipterocarpaceae) highlights the ecological relevance of drought in aseasonal tropical rainforests.</title>
        <authorList>
            <person name="Ng K.K.S."/>
            <person name="Kobayashi M.J."/>
            <person name="Fawcett J.A."/>
            <person name="Hatakeyama M."/>
            <person name="Paape T."/>
            <person name="Ng C.H."/>
            <person name="Ang C.C."/>
            <person name="Tnah L.H."/>
            <person name="Lee C.T."/>
            <person name="Nishiyama T."/>
            <person name="Sese J."/>
            <person name="O'Brien M.J."/>
            <person name="Copetti D."/>
            <person name="Mohd Noor M.I."/>
            <person name="Ong R.C."/>
            <person name="Putra M."/>
            <person name="Sireger I.Z."/>
            <person name="Indrioko S."/>
            <person name="Kosugi Y."/>
            <person name="Izuno A."/>
            <person name="Isagi Y."/>
            <person name="Lee S.L."/>
            <person name="Shimizu K.K."/>
        </authorList>
    </citation>
    <scope>NUCLEOTIDE SEQUENCE [LARGE SCALE GENOMIC DNA]</scope>
    <source>
        <strain evidence="1">214</strain>
    </source>
</reference>
<evidence type="ECO:0000313" key="1">
    <source>
        <dbReference type="EMBL" id="GKU91593.1"/>
    </source>
</evidence>
<organism evidence="1 2">
    <name type="scientific">Rubroshorea leprosula</name>
    <dbReference type="NCBI Taxonomy" id="152421"/>
    <lineage>
        <taxon>Eukaryota</taxon>
        <taxon>Viridiplantae</taxon>
        <taxon>Streptophyta</taxon>
        <taxon>Embryophyta</taxon>
        <taxon>Tracheophyta</taxon>
        <taxon>Spermatophyta</taxon>
        <taxon>Magnoliopsida</taxon>
        <taxon>eudicotyledons</taxon>
        <taxon>Gunneridae</taxon>
        <taxon>Pentapetalae</taxon>
        <taxon>rosids</taxon>
        <taxon>malvids</taxon>
        <taxon>Malvales</taxon>
        <taxon>Dipterocarpaceae</taxon>
        <taxon>Rubroshorea</taxon>
    </lineage>
</organism>
<comment type="caution">
    <text evidence="1">The sequence shown here is derived from an EMBL/GenBank/DDBJ whole genome shotgun (WGS) entry which is preliminary data.</text>
</comment>
<sequence length="106" mass="12172">MCLNRTWKIAGHGTMTRMESILLSQYKVLCQENATQDKEKYKLILDKRIPLKLSTFAWEALRGRKHRSSFVLLQSNVDVMGNIARVVGCALRSATKRYSGTKRNLK</sequence>
<accession>A0AAV5HS92</accession>
<protein>
    <submittedName>
        <fullName evidence="1">Uncharacterized protein</fullName>
    </submittedName>
</protein>
<dbReference type="Proteomes" id="UP001054252">
    <property type="component" value="Unassembled WGS sequence"/>
</dbReference>
<evidence type="ECO:0000313" key="2">
    <source>
        <dbReference type="Proteomes" id="UP001054252"/>
    </source>
</evidence>